<dbReference type="Proteomes" id="UP000557204">
    <property type="component" value="Unassembled WGS sequence"/>
</dbReference>
<dbReference type="InterPro" id="IPR024072">
    <property type="entry name" value="DHFR-like_dom_sf"/>
</dbReference>
<evidence type="ECO:0000256" key="5">
    <source>
        <dbReference type="ARBA" id="ARBA00022857"/>
    </source>
</evidence>
<evidence type="ECO:0000256" key="6">
    <source>
        <dbReference type="ARBA" id="ARBA00023002"/>
    </source>
</evidence>
<dbReference type="PRINTS" id="PR00070">
    <property type="entry name" value="DHFR"/>
</dbReference>
<dbReference type="AlphaFoldDB" id="A0A849K2Y4"/>
<dbReference type="RefSeq" id="WP_171247103.1">
    <property type="nucleotide sequence ID" value="NZ_JABFAJ010000015.1"/>
</dbReference>
<dbReference type="PROSITE" id="PS00075">
    <property type="entry name" value="DHFR_1"/>
    <property type="match status" value="1"/>
</dbReference>
<protein>
    <recommendedName>
        <fullName evidence="3">dihydrofolate reductase</fullName>
        <ecNumber evidence="3">1.5.1.3</ecNumber>
    </recommendedName>
</protein>
<reference evidence="9 10" key="1">
    <citation type="submission" date="2020-05" db="EMBL/GenBank/DDBJ databases">
        <title>Genome sequence of Isoptericola sp. JC619 isolated from Chilika lagoon, India.</title>
        <authorList>
            <person name="Kumar D."/>
            <person name="Appam K."/>
            <person name="Gandham S."/>
            <person name="Uppada J."/>
            <person name="Sasikala C."/>
            <person name="Venkata Ramana C."/>
        </authorList>
    </citation>
    <scope>NUCLEOTIDE SEQUENCE [LARGE SCALE GENOMIC DNA]</scope>
    <source>
        <strain evidence="9 10">JC619</strain>
    </source>
</reference>
<keyword evidence="4" id="KW-0554">One-carbon metabolism</keyword>
<evidence type="ECO:0000256" key="7">
    <source>
        <dbReference type="RuleBase" id="RU004474"/>
    </source>
</evidence>
<name>A0A849K2Y4_9MICO</name>
<feature type="domain" description="DHFR" evidence="8">
    <location>
        <begin position="1"/>
        <end position="187"/>
    </location>
</feature>
<dbReference type="EC" id="1.5.1.3" evidence="3"/>
<dbReference type="Gene3D" id="3.40.430.10">
    <property type="entry name" value="Dihydrofolate Reductase, subunit A"/>
    <property type="match status" value="1"/>
</dbReference>
<comment type="pathway">
    <text evidence="1">Cofactor biosynthesis; tetrahydrofolate biosynthesis; 5,6,7,8-tetrahydrofolate from 7,8-dihydrofolate: step 1/1.</text>
</comment>
<dbReference type="GO" id="GO:0046452">
    <property type="term" value="P:dihydrofolate metabolic process"/>
    <property type="evidence" value="ECO:0007669"/>
    <property type="project" value="TreeGrafter"/>
</dbReference>
<keyword evidence="6" id="KW-0560">Oxidoreductase</keyword>
<dbReference type="GO" id="GO:0046655">
    <property type="term" value="P:folic acid metabolic process"/>
    <property type="evidence" value="ECO:0007669"/>
    <property type="project" value="TreeGrafter"/>
</dbReference>
<organism evidence="9 10">
    <name type="scientific">Isoptericola sediminis</name>
    <dbReference type="NCBI Taxonomy" id="2733572"/>
    <lineage>
        <taxon>Bacteria</taxon>
        <taxon>Bacillati</taxon>
        <taxon>Actinomycetota</taxon>
        <taxon>Actinomycetes</taxon>
        <taxon>Micrococcales</taxon>
        <taxon>Promicromonosporaceae</taxon>
        <taxon>Isoptericola</taxon>
    </lineage>
</organism>
<comment type="caution">
    <text evidence="9">The sequence shown here is derived from an EMBL/GenBank/DDBJ whole genome shotgun (WGS) entry which is preliminary data.</text>
</comment>
<dbReference type="GO" id="GO:0050661">
    <property type="term" value="F:NADP binding"/>
    <property type="evidence" value="ECO:0007669"/>
    <property type="project" value="InterPro"/>
</dbReference>
<dbReference type="PROSITE" id="PS51330">
    <property type="entry name" value="DHFR_2"/>
    <property type="match status" value="1"/>
</dbReference>
<evidence type="ECO:0000313" key="10">
    <source>
        <dbReference type="Proteomes" id="UP000557204"/>
    </source>
</evidence>
<dbReference type="UniPathway" id="UPA00077">
    <property type="reaction ID" value="UER00158"/>
</dbReference>
<dbReference type="GO" id="GO:0005829">
    <property type="term" value="C:cytosol"/>
    <property type="evidence" value="ECO:0007669"/>
    <property type="project" value="TreeGrafter"/>
</dbReference>
<dbReference type="PANTHER" id="PTHR48069:SF3">
    <property type="entry name" value="DIHYDROFOLATE REDUCTASE"/>
    <property type="match status" value="1"/>
</dbReference>
<comment type="similarity">
    <text evidence="2 7">Belongs to the dihydrofolate reductase family.</text>
</comment>
<evidence type="ECO:0000256" key="4">
    <source>
        <dbReference type="ARBA" id="ARBA00022563"/>
    </source>
</evidence>
<dbReference type="GO" id="GO:0004146">
    <property type="term" value="F:dihydrofolate reductase activity"/>
    <property type="evidence" value="ECO:0007669"/>
    <property type="project" value="UniProtKB-EC"/>
</dbReference>
<dbReference type="GO" id="GO:0046654">
    <property type="term" value="P:tetrahydrofolate biosynthetic process"/>
    <property type="evidence" value="ECO:0007669"/>
    <property type="project" value="UniProtKB-UniPathway"/>
</dbReference>
<dbReference type="PANTHER" id="PTHR48069">
    <property type="entry name" value="DIHYDROFOLATE REDUCTASE"/>
    <property type="match status" value="1"/>
</dbReference>
<keyword evidence="5" id="KW-0521">NADP</keyword>
<accession>A0A849K2Y4</accession>
<dbReference type="InterPro" id="IPR001796">
    <property type="entry name" value="DHFR_dom"/>
</dbReference>
<evidence type="ECO:0000313" key="9">
    <source>
        <dbReference type="EMBL" id="NNU27598.1"/>
    </source>
</evidence>
<dbReference type="CDD" id="cd00209">
    <property type="entry name" value="DHFR"/>
    <property type="match status" value="1"/>
</dbReference>
<dbReference type="EMBL" id="JABFAJ010000015">
    <property type="protein sequence ID" value="NNU27598.1"/>
    <property type="molecule type" value="Genomic_DNA"/>
</dbReference>
<dbReference type="SUPFAM" id="SSF53597">
    <property type="entry name" value="Dihydrofolate reductase-like"/>
    <property type="match status" value="1"/>
</dbReference>
<proteinExistence type="inferred from homology"/>
<evidence type="ECO:0000259" key="8">
    <source>
        <dbReference type="PROSITE" id="PS51330"/>
    </source>
</evidence>
<dbReference type="InterPro" id="IPR012259">
    <property type="entry name" value="DHFR"/>
</dbReference>
<dbReference type="Pfam" id="PF00186">
    <property type="entry name" value="DHFR_1"/>
    <property type="match status" value="1"/>
</dbReference>
<evidence type="ECO:0000256" key="1">
    <source>
        <dbReference type="ARBA" id="ARBA00004903"/>
    </source>
</evidence>
<evidence type="ECO:0000256" key="3">
    <source>
        <dbReference type="ARBA" id="ARBA00012856"/>
    </source>
</evidence>
<evidence type="ECO:0000256" key="2">
    <source>
        <dbReference type="ARBA" id="ARBA00009539"/>
    </source>
</evidence>
<keyword evidence="10" id="KW-1185">Reference proteome</keyword>
<sequence length="204" mass="21403">MIGLIWAQARDAAGRPVIGADGGIPWHVTEDFAHFQRTTSGHPVVMGRLTWQSLPDRVRPLPRRTNVVVTRGAAADVVALAVAERRADLTVAGSVEEALAAAAAAPGGDEVWVMGGSQVYADALALADRLVVTEVDLEVAGDAFAPDVDPGVWELVAEPADTGADDEGWVASSGTDGLRYRICTYRRRAVVPSVTGSHPRGTTA</sequence>
<dbReference type="InterPro" id="IPR017925">
    <property type="entry name" value="DHFR_CS"/>
</dbReference>
<gene>
    <name evidence="9" type="ORF">HLI28_08585</name>
</gene>
<dbReference type="GO" id="GO:0006730">
    <property type="term" value="P:one-carbon metabolic process"/>
    <property type="evidence" value="ECO:0007669"/>
    <property type="project" value="UniProtKB-KW"/>
</dbReference>